<organism evidence="2 3">
    <name type="scientific">Frankia torreyi</name>
    <dbReference type="NCBI Taxonomy" id="1856"/>
    <lineage>
        <taxon>Bacteria</taxon>
        <taxon>Bacillati</taxon>
        <taxon>Actinomycetota</taxon>
        <taxon>Actinomycetes</taxon>
        <taxon>Frankiales</taxon>
        <taxon>Frankiaceae</taxon>
        <taxon>Frankia</taxon>
    </lineage>
</organism>
<dbReference type="OrthoDB" id="3261034at2"/>
<evidence type="ECO:0000313" key="3">
    <source>
        <dbReference type="Proteomes" id="UP000032545"/>
    </source>
</evidence>
<dbReference type="SUPFAM" id="SSF46955">
    <property type="entry name" value="Putative DNA-binding domain"/>
    <property type="match status" value="1"/>
</dbReference>
<gene>
    <name evidence="2" type="ORF">FF36_05327</name>
</gene>
<dbReference type="Gene3D" id="1.10.1660.10">
    <property type="match status" value="1"/>
</dbReference>
<accession>A0A0D8B7V2</accession>
<dbReference type="Pfam" id="PF12728">
    <property type="entry name" value="HTH_17"/>
    <property type="match status" value="1"/>
</dbReference>
<dbReference type="PATRIC" id="fig|1502723.3.peg.5738"/>
<keyword evidence="3" id="KW-1185">Reference proteome</keyword>
<reference evidence="3" key="1">
    <citation type="submission" date="2015-02" db="EMBL/GenBank/DDBJ databases">
        <title>Draft Genome of Frankia sp. CpI1-S.</title>
        <authorList>
            <person name="Oshone R.T."/>
            <person name="Ngom M."/>
            <person name="Ghodhbane-Gtari F."/>
            <person name="Gtari M."/>
            <person name="Morris K."/>
            <person name="Thomas K."/>
            <person name="Sen A."/>
            <person name="Tisa L.S."/>
        </authorList>
    </citation>
    <scope>NUCLEOTIDE SEQUENCE [LARGE SCALE GENOMIC DNA]</scope>
    <source>
        <strain evidence="3">CpI1-S</strain>
    </source>
</reference>
<proteinExistence type="predicted"/>
<dbReference type="AlphaFoldDB" id="A0A0D8B7V2"/>
<evidence type="ECO:0000313" key="2">
    <source>
        <dbReference type="EMBL" id="KJE20353.1"/>
    </source>
</evidence>
<dbReference type="InterPro" id="IPR009061">
    <property type="entry name" value="DNA-bd_dom_put_sf"/>
</dbReference>
<dbReference type="EMBL" id="JYFN01000062">
    <property type="protein sequence ID" value="KJE20353.1"/>
    <property type="molecule type" value="Genomic_DNA"/>
</dbReference>
<dbReference type="Proteomes" id="UP000032545">
    <property type="component" value="Unassembled WGS sequence"/>
</dbReference>
<reference evidence="2 3" key="2">
    <citation type="journal article" date="2016" name="Genome Announc.">
        <title>Permanent Draft Genome Sequences for Two Variants of Frankia sp. Strain CpI1, the First Frankia Strain Isolated from Root Nodules of Comptonia peregrina.</title>
        <authorList>
            <person name="Oshone R."/>
            <person name="Hurst S.G.IV."/>
            <person name="Abebe-Akele F."/>
            <person name="Simpson S."/>
            <person name="Morris K."/>
            <person name="Thomas W.K."/>
            <person name="Tisa L.S."/>
        </authorList>
    </citation>
    <scope>NUCLEOTIDE SEQUENCE [LARGE SCALE GENOMIC DNA]</scope>
    <source>
        <strain evidence="3">CpI1-S</strain>
    </source>
</reference>
<name>A0A0D8B7V2_9ACTN</name>
<dbReference type="InterPro" id="IPR041657">
    <property type="entry name" value="HTH_17"/>
</dbReference>
<sequence>MNTEQAQSTEADSLLTPGEFADALRVDVATVARWARNGDVDSIELPGGSRRYRRSTLAAILAGRSTTPDAA</sequence>
<dbReference type="RefSeq" id="WP_044887810.1">
    <property type="nucleotide sequence ID" value="NZ_JYFN01000062.1"/>
</dbReference>
<comment type="caution">
    <text evidence="2">The sequence shown here is derived from an EMBL/GenBank/DDBJ whole genome shotgun (WGS) entry which is preliminary data.</text>
</comment>
<evidence type="ECO:0000259" key="1">
    <source>
        <dbReference type="Pfam" id="PF12728"/>
    </source>
</evidence>
<feature type="domain" description="Helix-turn-helix" evidence="1">
    <location>
        <begin position="14"/>
        <end position="64"/>
    </location>
</feature>
<protein>
    <submittedName>
        <fullName evidence="2">Helix-turn-helix domain</fullName>
    </submittedName>
</protein>